<protein>
    <submittedName>
        <fullName evidence="2">Uncharacterized protein</fullName>
    </submittedName>
</protein>
<dbReference type="AlphaFoldDB" id="E4XXI6"/>
<dbReference type="InParanoid" id="E4XXI6"/>
<evidence type="ECO:0000256" key="1">
    <source>
        <dbReference type="SAM" id="Coils"/>
    </source>
</evidence>
<organism evidence="2">
    <name type="scientific">Oikopleura dioica</name>
    <name type="common">Tunicate</name>
    <dbReference type="NCBI Taxonomy" id="34765"/>
    <lineage>
        <taxon>Eukaryota</taxon>
        <taxon>Metazoa</taxon>
        <taxon>Chordata</taxon>
        <taxon>Tunicata</taxon>
        <taxon>Appendicularia</taxon>
        <taxon>Copelata</taxon>
        <taxon>Oikopleuridae</taxon>
        <taxon>Oikopleura</taxon>
    </lineage>
</organism>
<proteinExistence type="predicted"/>
<keyword evidence="1" id="KW-0175">Coiled coil</keyword>
<dbReference type="Proteomes" id="UP000001307">
    <property type="component" value="Unassembled WGS sequence"/>
</dbReference>
<keyword evidence="3" id="KW-1185">Reference proteome</keyword>
<feature type="coiled-coil region" evidence="1">
    <location>
        <begin position="57"/>
        <end position="138"/>
    </location>
</feature>
<name>E4XXI6_OIKDI</name>
<reference evidence="2" key="1">
    <citation type="journal article" date="2010" name="Science">
        <title>Plasticity of animal genome architecture unmasked by rapid evolution of a pelagic tunicate.</title>
        <authorList>
            <person name="Denoeud F."/>
            <person name="Henriet S."/>
            <person name="Mungpakdee S."/>
            <person name="Aury J.M."/>
            <person name="Da Silva C."/>
            <person name="Brinkmann H."/>
            <person name="Mikhaleva J."/>
            <person name="Olsen L.C."/>
            <person name="Jubin C."/>
            <person name="Canestro C."/>
            <person name="Bouquet J.M."/>
            <person name="Danks G."/>
            <person name="Poulain J."/>
            <person name="Campsteijn C."/>
            <person name="Adamski M."/>
            <person name="Cross I."/>
            <person name="Yadetie F."/>
            <person name="Muffato M."/>
            <person name="Louis A."/>
            <person name="Butcher S."/>
            <person name="Tsagkogeorga G."/>
            <person name="Konrad A."/>
            <person name="Singh S."/>
            <person name="Jensen M.F."/>
            <person name="Cong E.H."/>
            <person name="Eikeseth-Otteraa H."/>
            <person name="Noel B."/>
            <person name="Anthouard V."/>
            <person name="Porcel B.M."/>
            <person name="Kachouri-Lafond R."/>
            <person name="Nishino A."/>
            <person name="Ugolini M."/>
            <person name="Chourrout P."/>
            <person name="Nishida H."/>
            <person name="Aasland R."/>
            <person name="Huzurbazar S."/>
            <person name="Westhof E."/>
            <person name="Delsuc F."/>
            <person name="Lehrach H."/>
            <person name="Reinhardt R."/>
            <person name="Weissenbach J."/>
            <person name="Roy S.W."/>
            <person name="Artiguenave F."/>
            <person name="Postlethwait J.H."/>
            <person name="Manak J.R."/>
            <person name="Thompson E.M."/>
            <person name="Jaillon O."/>
            <person name="Du Pasquier L."/>
            <person name="Boudinot P."/>
            <person name="Liberles D.A."/>
            <person name="Volff J.N."/>
            <person name="Philippe H."/>
            <person name="Lenhard B."/>
            <person name="Roest Crollius H."/>
            <person name="Wincker P."/>
            <person name="Chourrout D."/>
        </authorList>
    </citation>
    <scope>NUCLEOTIDE SEQUENCE [LARGE SCALE GENOMIC DNA]</scope>
</reference>
<dbReference type="EMBL" id="FN653280">
    <property type="protein sequence ID" value="CBY14380.1"/>
    <property type="molecule type" value="Genomic_DNA"/>
</dbReference>
<evidence type="ECO:0000313" key="3">
    <source>
        <dbReference type="Proteomes" id="UP000001307"/>
    </source>
</evidence>
<accession>E4XXI6</accession>
<sequence length="253" mass="30375">MSNPNDYEYEIEYSFDGPDAFDVLASEVRELRQFYKDERRCRYAFEKEIEDKMKFQLENLRVEHRSVENDLRAQIAEQQREIIRLKKIDEEKDAKIGQMQEKMDIHIETVQAKIEEVRNELAQKNQKEETELKKDLSQHEILALFENWMITPDSNLFHTRRGVEPFLRALEDGVDNLKFRINYMSPFDMEKRWKNNRHIFKEITADGSTFFYPKIIHKNKCCRIIVGNYGLCTFIDDGKRIKSLMFGLYIGYF</sequence>
<gene>
    <name evidence="2" type="ORF">GSOID_T00007375001</name>
</gene>
<evidence type="ECO:0000313" key="2">
    <source>
        <dbReference type="EMBL" id="CBY14380.1"/>
    </source>
</evidence>